<keyword evidence="1" id="KW-0812">Transmembrane</keyword>
<dbReference type="GeneID" id="14904333"/>
<evidence type="ECO:0000313" key="2">
    <source>
        <dbReference type="EMBL" id="EGR28254.1"/>
    </source>
</evidence>
<evidence type="ECO:0000256" key="1">
    <source>
        <dbReference type="SAM" id="Phobius"/>
    </source>
</evidence>
<dbReference type="Proteomes" id="UP000008983">
    <property type="component" value="Unassembled WGS sequence"/>
</dbReference>
<evidence type="ECO:0000313" key="3">
    <source>
        <dbReference type="Proteomes" id="UP000008983"/>
    </source>
</evidence>
<proteinExistence type="predicted"/>
<accession>G0R2P8</accession>
<feature type="non-terminal residue" evidence="2">
    <location>
        <position position="1"/>
    </location>
</feature>
<evidence type="ECO:0008006" key="4">
    <source>
        <dbReference type="Google" id="ProtNLM"/>
    </source>
</evidence>
<sequence length="133" mass="16642">FLVLMSLLYLQALFLFLLIQIYIRQGLLNNLLCMDLYYVSIQPFNFNIQYKDFLYLYDNFFSSVRIHFRVFNFMLQEFLLYLINFFIIKLIQYLFSQVVVCFRLFFRIIFFFKYYSLGFRVSEIWFLYIDFTF</sequence>
<reference evidence="2 3" key="1">
    <citation type="submission" date="2011-07" db="EMBL/GenBank/DDBJ databases">
        <authorList>
            <person name="Coyne R."/>
            <person name="Brami D."/>
            <person name="Johnson J."/>
            <person name="Hostetler J."/>
            <person name="Hannick L."/>
            <person name="Clark T."/>
            <person name="Cassidy-Hanley D."/>
            <person name="Inman J."/>
        </authorList>
    </citation>
    <scope>NUCLEOTIDE SEQUENCE [LARGE SCALE GENOMIC DNA]</scope>
    <source>
        <strain evidence="2 3">G5</strain>
    </source>
</reference>
<keyword evidence="3" id="KW-1185">Reference proteome</keyword>
<keyword evidence="1" id="KW-0472">Membrane</keyword>
<dbReference type="AlphaFoldDB" id="G0R2P8"/>
<organism evidence="2 3">
    <name type="scientific">Ichthyophthirius multifiliis</name>
    <name type="common">White spot disease agent</name>
    <name type="synonym">Ich</name>
    <dbReference type="NCBI Taxonomy" id="5932"/>
    <lineage>
        <taxon>Eukaryota</taxon>
        <taxon>Sar</taxon>
        <taxon>Alveolata</taxon>
        <taxon>Ciliophora</taxon>
        <taxon>Intramacronucleata</taxon>
        <taxon>Oligohymenophorea</taxon>
        <taxon>Hymenostomatida</taxon>
        <taxon>Ophryoglenina</taxon>
        <taxon>Ichthyophthirius</taxon>
    </lineage>
</organism>
<dbReference type="InParanoid" id="G0R2P8"/>
<dbReference type="EMBL" id="GL984277">
    <property type="protein sequence ID" value="EGR28254.1"/>
    <property type="molecule type" value="Genomic_DNA"/>
</dbReference>
<name>G0R2P8_ICHMU</name>
<protein>
    <recommendedName>
        <fullName evidence="4">Transmembrane protein</fullName>
    </recommendedName>
</protein>
<feature type="transmembrane region" description="Helical" evidence="1">
    <location>
        <begin position="6"/>
        <end position="23"/>
    </location>
</feature>
<keyword evidence="1" id="KW-1133">Transmembrane helix</keyword>
<gene>
    <name evidence="2" type="ORF">IMG5_180320</name>
</gene>
<dbReference type="RefSeq" id="XP_004027599.1">
    <property type="nucleotide sequence ID" value="XM_004027550.1"/>
</dbReference>